<reference evidence="3 4" key="1">
    <citation type="submission" date="2018-06" db="EMBL/GenBank/DDBJ databases">
        <authorList>
            <consortium name="Pathogen Informatics"/>
            <person name="Doyle S."/>
        </authorList>
    </citation>
    <scope>NUCLEOTIDE SEQUENCE [LARGE SCALE GENOMIC DNA]</scope>
    <source>
        <strain evidence="3 4">NCTC13149</strain>
    </source>
</reference>
<dbReference type="OrthoDB" id="1699216at2"/>
<organism evidence="3 4">
    <name type="scientific">Peptoniphilus lacrimalis</name>
    <dbReference type="NCBI Taxonomy" id="33031"/>
    <lineage>
        <taxon>Bacteria</taxon>
        <taxon>Bacillati</taxon>
        <taxon>Bacillota</taxon>
        <taxon>Tissierellia</taxon>
        <taxon>Tissierellales</taxon>
        <taxon>Peptoniphilaceae</taxon>
        <taxon>Peptoniphilus</taxon>
    </lineage>
</organism>
<evidence type="ECO:0000313" key="4">
    <source>
        <dbReference type="Proteomes" id="UP000255517"/>
    </source>
</evidence>
<accession>A0A379C245</accession>
<feature type="chain" id="PRO_5017003760" evidence="1">
    <location>
        <begin position="28"/>
        <end position="620"/>
    </location>
</feature>
<dbReference type="Gene3D" id="3.30.457.10">
    <property type="entry name" value="Copper amine oxidase-like, N-terminal domain"/>
    <property type="match status" value="1"/>
</dbReference>
<feature type="signal peptide" evidence="1">
    <location>
        <begin position="1"/>
        <end position="27"/>
    </location>
</feature>
<dbReference type="Proteomes" id="UP000255517">
    <property type="component" value="Unassembled WGS sequence"/>
</dbReference>
<protein>
    <submittedName>
        <fullName evidence="3">Copper amine oxidase N-terminal domain</fullName>
    </submittedName>
</protein>
<evidence type="ECO:0000259" key="2">
    <source>
        <dbReference type="Pfam" id="PF07833"/>
    </source>
</evidence>
<dbReference type="EMBL" id="UGSZ01000001">
    <property type="protein sequence ID" value="SUB56422.1"/>
    <property type="molecule type" value="Genomic_DNA"/>
</dbReference>
<gene>
    <name evidence="3" type="ORF">NCTC13149_00193</name>
</gene>
<evidence type="ECO:0000313" key="3">
    <source>
        <dbReference type="EMBL" id="SUB56422.1"/>
    </source>
</evidence>
<sequence>MKNRFLKFKIFCTIVLTILLLSVNLYAASDNSNSEVKEAVYLGVENYGNLKKDKDEKSLKNFEHKFFIDGQIKNFKIKSDETKNDGLPKFQTQNKLWEGYIYKVKIDNNEIVDAELLNSNSKDMIKGKLSDISAKELKVDGKSIKLNNDSKIYKINWLAGGTLVEETDFDKAKNASVKVTLDKDGNAKNIYITFIRKDYKAPVSYEPGKKTLKNFLSSALQPVGTTLYVYGGTWDWQDDGSSLNARTIGLSESWLDFFQYQDQNYSYSLDKKDNAKDYYPNGSWNQYYYAGIDCSGYVAWSVYNTLNDKSGNEGYVMSATKMAKNFASRSWGTYTNDYSIPTNDKNSDFKVGDIFSMNGHVWICLGTCSDGSIVIMHSTPSDSKNGKPGGGVQISGLGYDKNAKAYKLADYYMKKYYPEWDERYGAVLKNIKDYTTIKKDTDAGKFSWNLKNGILSDPDKYAEKSPEEILKDLFNEKENSAQEVIFTIDKNEYKKIIDGKESSFNMDVAPIIKQDRTLLPIRYLAESLGAKINWDKNTRTATFIKNDEKVSVQVDTGKILLSNGQEYKLQNKVLIKNDRILLSLTNISKLFKMTNGNINDGISQDIEWDGSLRTVSVKIK</sequence>
<dbReference type="Gene3D" id="3.90.1720.10">
    <property type="entry name" value="endopeptidase domain like (from Nostoc punctiforme)"/>
    <property type="match status" value="1"/>
</dbReference>
<dbReference type="STRING" id="1122949.GCA_000378725_00264"/>
<dbReference type="InterPro" id="IPR036582">
    <property type="entry name" value="Mao_N_sf"/>
</dbReference>
<dbReference type="InterPro" id="IPR012854">
    <property type="entry name" value="Cu_amine_oxidase-like_N"/>
</dbReference>
<feature type="domain" description="Copper amine oxidase-like N-terminal" evidence="2">
    <location>
        <begin position="499"/>
        <end position="594"/>
    </location>
</feature>
<dbReference type="AlphaFoldDB" id="A0A379C245"/>
<keyword evidence="1" id="KW-0732">Signal</keyword>
<dbReference type="SUPFAM" id="SSF55383">
    <property type="entry name" value="Copper amine oxidase, domain N"/>
    <property type="match status" value="1"/>
</dbReference>
<proteinExistence type="predicted"/>
<dbReference type="Pfam" id="PF07833">
    <property type="entry name" value="Cu_amine_oxidN1"/>
    <property type="match status" value="1"/>
</dbReference>
<name>A0A379C245_9FIRM</name>
<dbReference type="RefSeq" id="WP_019034294.1">
    <property type="nucleotide sequence ID" value="NZ_UGSZ01000001.1"/>
</dbReference>
<evidence type="ECO:0000256" key="1">
    <source>
        <dbReference type="SAM" id="SignalP"/>
    </source>
</evidence>